<dbReference type="InterPro" id="IPR029032">
    <property type="entry name" value="AhpD-like"/>
</dbReference>
<evidence type="ECO:0000313" key="4">
    <source>
        <dbReference type="Proteomes" id="UP000319449"/>
    </source>
</evidence>
<comment type="caution">
    <text evidence="3">The sequence shown here is derived from an EMBL/GenBank/DDBJ whole genome shotgun (WGS) entry which is preliminary data.</text>
</comment>
<sequence length="76" mass="8391">MGLEDQIRSSRLEESLLDLVKLRASQINGCAYCIDMHSKEPGLTGKASSVSMSSTPGGKLPFTVNGKRRRWPGRKR</sequence>
<organism evidence="3 4">
    <name type="scientific">Geobacter argillaceus</name>
    <dbReference type="NCBI Taxonomy" id="345631"/>
    <lineage>
        <taxon>Bacteria</taxon>
        <taxon>Pseudomonadati</taxon>
        <taxon>Thermodesulfobacteriota</taxon>
        <taxon>Desulfuromonadia</taxon>
        <taxon>Geobacterales</taxon>
        <taxon>Geobacteraceae</taxon>
        <taxon>Geobacter</taxon>
    </lineage>
</organism>
<dbReference type="GO" id="GO:0051920">
    <property type="term" value="F:peroxiredoxin activity"/>
    <property type="evidence" value="ECO:0007669"/>
    <property type="project" value="InterPro"/>
</dbReference>
<dbReference type="NCBIfam" id="TIGR00778">
    <property type="entry name" value="ahpD_dom"/>
    <property type="match status" value="1"/>
</dbReference>
<keyword evidence="3" id="KW-0560">Oxidoreductase</keyword>
<dbReference type="InterPro" id="IPR004675">
    <property type="entry name" value="AhpD_core"/>
</dbReference>
<dbReference type="AlphaFoldDB" id="A0A562VFK4"/>
<feature type="compositionally biased region" description="Basic residues" evidence="1">
    <location>
        <begin position="66"/>
        <end position="76"/>
    </location>
</feature>
<keyword evidence="3" id="KW-0575">Peroxidase</keyword>
<protein>
    <submittedName>
        <fullName evidence="3">AhpD family alkylhydroperoxidase</fullName>
    </submittedName>
</protein>
<proteinExistence type="predicted"/>
<gene>
    <name evidence="3" type="ORF">JN12_03322</name>
</gene>
<evidence type="ECO:0000313" key="3">
    <source>
        <dbReference type="EMBL" id="TWJ16567.1"/>
    </source>
</evidence>
<feature type="region of interest" description="Disordered" evidence="1">
    <location>
        <begin position="43"/>
        <end position="76"/>
    </location>
</feature>
<keyword evidence="4" id="KW-1185">Reference proteome</keyword>
<feature type="domain" description="Carboxymuconolactone decarboxylase-like" evidence="2">
    <location>
        <begin position="9"/>
        <end position="39"/>
    </location>
</feature>
<dbReference type="EMBL" id="VLLN01000026">
    <property type="protein sequence ID" value="TWJ16567.1"/>
    <property type="molecule type" value="Genomic_DNA"/>
</dbReference>
<dbReference type="Gene3D" id="1.20.1290.10">
    <property type="entry name" value="AhpD-like"/>
    <property type="match status" value="1"/>
</dbReference>
<feature type="compositionally biased region" description="Polar residues" evidence="1">
    <location>
        <begin position="46"/>
        <end position="56"/>
    </location>
</feature>
<dbReference type="InterPro" id="IPR003779">
    <property type="entry name" value="CMD-like"/>
</dbReference>
<accession>A0A562VFK4</accession>
<dbReference type="Proteomes" id="UP000319449">
    <property type="component" value="Unassembled WGS sequence"/>
</dbReference>
<evidence type="ECO:0000259" key="2">
    <source>
        <dbReference type="Pfam" id="PF02627"/>
    </source>
</evidence>
<dbReference type="Pfam" id="PF02627">
    <property type="entry name" value="CMD"/>
    <property type="match status" value="1"/>
</dbReference>
<name>A0A562VFK4_9BACT</name>
<dbReference type="SUPFAM" id="SSF69118">
    <property type="entry name" value="AhpD-like"/>
    <property type="match status" value="1"/>
</dbReference>
<reference evidence="3 4" key="1">
    <citation type="submission" date="2019-07" db="EMBL/GenBank/DDBJ databases">
        <title>Genomic Encyclopedia of Archaeal and Bacterial Type Strains, Phase II (KMG-II): from individual species to whole genera.</title>
        <authorList>
            <person name="Goeker M."/>
        </authorList>
    </citation>
    <scope>NUCLEOTIDE SEQUENCE [LARGE SCALE GENOMIC DNA]</scope>
    <source>
        <strain evidence="3 4">ATCC BAA-1139</strain>
    </source>
</reference>
<evidence type="ECO:0000256" key="1">
    <source>
        <dbReference type="SAM" id="MobiDB-lite"/>
    </source>
</evidence>